<accession>A0ABS7D791</accession>
<keyword evidence="2" id="KW-0472">Membrane</keyword>
<gene>
    <name evidence="4" type="primary">spoIID</name>
    <name evidence="4" type="ORF">K0T92_09745</name>
</gene>
<name>A0ABS7D791_9BACL</name>
<dbReference type="InterPro" id="IPR014225">
    <property type="entry name" value="Spore_II_D_firmicutes"/>
</dbReference>
<dbReference type="RefSeq" id="WP_219872270.1">
    <property type="nucleotide sequence ID" value="NZ_JAHZIJ010000005.1"/>
</dbReference>
<dbReference type="Proteomes" id="UP000812277">
    <property type="component" value="Unassembled WGS sequence"/>
</dbReference>
<feature type="domain" description="Sporulation stage II protein D amidase enhancer LytB N-terminal" evidence="3">
    <location>
        <begin position="107"/>
        <end position="212"/>
    </location>
</feature>
<dbReference type="Pfam" id="PF08486">
    <property type="entry name" value="SpoIID"/>
    <property type="match status" value="1"/>
</dbReference>
<organism evidence="4 5">
    <name type="scientific">Paenibacillus oenotherae</name>
    <dbReference type="NCBI Taxonomy" id="1435645"/>
    <lineage>
        <taxon>Bacteria</taxon>
        <taxon>Bacillati</taxon>
        <taxon>Bacillota</taxon>
        <taxon>Bacilli</taxon>
        <taxon>Bacillales</taxon>
        <taxon>Paenibacillaceae</taxon>
        <taxon>Paenibacillus</taxon>
    </lineage>
</organism>
<sequence length="382" mass="42962">MKKVRVRWGSDKHYRWKLGSGRWWALFAGGLIIAALIKGFPSQQAAPGLDLNAAAKGVEPQRQEQQQQQKPATASPMTQTSFVESAQDAVLHDYDRLRIQVYLTADKRMERLPIELYVRGVIAAEMPIEFELEALKAQAIAARTYIYRRLYAGTSGDLPAAAMTADVTDTVKHQVYLSLDRLLNRWKDERKRVNLEKLNRAVEETKGQIVTYNGEPIQAAFFSTSNGYTENAVDYWSLDLPYLRSVASPWDKDISPRYKETVTMKLSEFASKLGVKRSEIQSMRILKTTEGRRIKQLAIGKKIYSGREVREKLALASSQFRWTIDSDVISITTYGFGHGVGMSQWGANGMAQAGSKAEQIIKHYYTGTQVEQASKLPIPGTS</sequence>
<keyword evidence="2" id="KW-1133">Transmembrane helix</keyword>
<reference evidence="4 5" key="1">
    <citation type="submission" date="2021-07" db="EMBL/GenBank/DDBJ databases">
        <title>Paenibacillus radiodurans sp. nov., isolated from the southeastern edge of Tengger Desert.</title>
        <authorList>
            <person name="Zhang G."/>
        </authorList>
    </citation>
    <scope>NUCLEOTIDE SEQUENCE [LARGE SCALE GENOMIC DNA]</scope>
    <source>
        <strain evidence="4 5">DT7-4</strain>
    </source>
</reference>
<keyword evidence="5" id="KW-1185">Reference proteome</keyword>
<dbReference type="InterPro" id="IPR051922">
    <property type="entry name" value="Bact_Sporulation_Assoc"/>
</dbReference>
<dbReference type="NCBIfam" id="TIGR02669">
    <property type="entry name" value="SpoIID_LytB"/>
    <property type="match status" value="1"/>
</dbReference>
<evidence type="ECO:0000259" key="3">
    <source>
        <dbReference type="Pfam" id="PF08486"/>
    </source>
</evidence>
<evidence type="ECO:0000256" key="1">
    <source>
        <dbReference type="SAM" id="MobiDB-lite"/>
    </source>
</evidence>
<dbReference type="NCBIfam" id="TIGR02870">
    <property type="entry name" value="spore_II_D"/>
    <property type="match status" value="1"/>
</dbReference>
<evidence type="ECO:0000313" key="4">
    <source>
        <dbReference type="EMBL" id="MBW7475028.1"/>
    </source>
</evidence>
<evidence type="ECO:0000256" key="2">
    <source>
        <dbReference type="SAM" id="Phobius"/>
    </source>
</evidence>
<dbReference type="PANTHER" id="PTHR30032:SF4">
    <property type="entry name" value="AMIDASE ENHANCER"/>
    <property type="match status" value="1"/>
</dbReference>
<dbReference type="InterPro" id="IPR013693">
    <property type="entry name" value="SpoIID/LytB_N"/>
</dbReference>
<feature type="region of interest" description="Disordered" evidence="1">
    <location>
        <begin position="56"/>
        <end position="79"/>
    </location>
</feature>
<proteinExistence type="predicted"/>
<comment type="caution">
    <text evidence="4">The sequence shown here is derived from an EMBL/GenBank/DDBJ whole genome shotgun (WGS) entry which is preliminary data.</text>
</comment>
<dbReference type="PANTHER" id="PTHR30032">
    <property type="entry name" value="N-ACETYLMURAMOYL-L-ALANINE AMIDASE-RELATED"/>
    <property type="match status" value="1"/>
</dbReference>
<feature type="compositionally biased region" description="Polar residues" evidence="1">
    <location>
        <begin position="70"/>
        <end position="79"/>
    </location>
</feature>
<dbReference type="EMBL" id="JAHZIJ010000005">
    <property type="protein sequence ID" value="MBW7475028.1"/>
    <property type="molecule type" value="Genomic_DNA"/>
</dbReference>
<dbReference type="InterPro" id="IPR013486">
    <property type="entry name" value="SpoIID/LytB"/>
</dbReference>
<protein>
    <submittedName>
        <fullName evidence="4">Stage II sporulation protein D</fullName>
    </submittedName>
</protein>
<feature type="transmembrane region" description="Helical" evidence="2">
    <location>
        <begin position="21"/>
        <end position="40"/>
    </location>
</feature>
<keyword evidence="2" id="KW-0812">Transmembrane</keyword>
<evidence type="ECO:0000313" key="5">
    <source>
        <dbReference type="Proteomes" id="UP000812277"/>
    </source>
</evidence>